<protein>
    <submittedName>
        <fullName evidence="1">Uncharacterized protein</fullName>
    </submittedName>
</protein>
<dbReference type="EMBL" id="JAWDKB010000004">
    <property type="protein sequence ID" value="MDV0443727.1"/>
    <property type="molecule type" value="Genomic_DNA"/>
</dbReference>
<dbReference type="AlphaFoldDB" id="A0AAE4MGW6"/>
<gene>
    <name evidence="1" type="ORF">McpCs1_11070</name>
</gene>
<dbReference type="Proteomes" id="UP001283212">
    <property type="component" value="Unassembled WGS sequence"/>
</dbReference>
<sequence length="117" mass="13114">MNTLAKITAVLFALTLLVMPIAAVETEGEHGIFVVSTDADHPIAYLKYIPLDEHEKIPEHMELRPYFRDSDPEFVVIDAEDRPTDENMIMTEMTTLRPSTVSDNTAASVTYEYAAIP</sequence>
<evidence type="ECO:0000313" key="1">
    <source>
        <dbReference type="EMBL" id="MDV0443727.1"/>
    </source>
</evidence>
<evidence type="ECO:0000313" key="2">
    <source>
        <dbReference type="Proteomes" id="UP001283212"/>
    </source>
</evidence>
<name>A0AAE4MGW6_9EURY</name>
<reference evidence="1 2" key="1">
    <citation type="submission" date="2023-06" db="EMBL/GenBank/DDBJ databases">
        <title>Genome sequence of Methancorpusculaceae sp. Cs1.</title>
        <authorList>
            <person name="Protasov E."/>
            <person name="Platt K."/>
            <person name="Poehlein A."/>
            <person name="Daniel R."/>
            <person name="Brune A."/>
        </authorList>
    </citation>
    <scope>NUCLEOTIDE SEQUENCE [LARGE SCALE GENOMIC DNA]</scope>
    <source>
        <strain evidence="1 2">Cs1</strain>
    </source>
</reference>
<organism evidence="1 2">
    <name type="scientific">Methanorbis rubei</name>
    <dbReference type="NCBI Taxonomy" id="3028300"/>
    <lineage>
        <taxon>Archaea</taxon>
        <taxon>Methanobacteriati</taxon>
        <taxon>Methanobacteriota</taxon>
        <taxon>Stenosarchaea group</taxon>
        <taxon>Methanomicrobia</taxon>
        <taxon>Methanomicrobiales</taxon>
        <taxon>Methanocorpusculaceae</taxon>
        <taxon>Methanorbis</taxon>
    </lineage>
</organism>
<accession>A0AAE4MGW6</accession>
<dbReference type="RefSeq" id="WP_338096247.1">
    <property type="nucleotide sequence ID" value="NZ_JAWDKB010000004.1"/>
</dbReference>
<comment type="caution">
    <text evidence="1">The sequence shown here is derived from an EMBL/GenBank/DDBJ whole genome shotgun (WGS) entry which is preliminary data.</text>
</comment>
<keyword evidence="2" id="KW-1185">Reference proteome</keyword>
<proteinExistence type="predicted"/>